<protein>
    <submittedName>
        <fullName evidence="1">Uncharacterized protein</fullName>
    </submittedName>
</protein>
<dbReference type="EMBL" id="BGPR01027614">
    <property type="protein sequence ID" value="GBN98246.1"/>
    <property type="molecule type" value="Genomic_DNA"/>
</dbReference>
<keyword evidence="2" id="KW-1185">Reference proteome</keyword>
<accession>A0A4Y2TFL3</accession>
<dbReference type="AlphaFoldDB" id="A0A4Y2TFL3"/>
<reference evidence="1 2" key="1">
    <citation type="journal article" date="2019" name="Sci. Rep.">
        <title>Orb-weaving spider Araneus ventricosus genome elucidates the spidroin gene catalogue.</title>
        <authorList>
            <person name="Kono N."/>
            <person name="Nakamura H."/>
            <person name="Ohtoshi R."/>
            <person name="Moran D.A.P."/>
            <person name="Shinohara A."/>
            <person name="Yoshida Y."/>
            <person name="Fujiwara M."/>
            <person name="Mori M."/>
            <person name="Tomita M."/>
            <person name="Arakawa K."/>
        </authorList>
    </citation>
    <scope>NUCLEOTIDE SEQUENCE [LARGE SCALE GENOMIC DNA]</scope>
</reference>
<evidence type="ECO:0000313" key="2">
    <source>
        <dbReference type="Proteomes" id="UP000499080"/>
    </source>
</evidence>
<evidence type="ECO:0000313" key="1">
    <source>
        <dbReference type="EMBL" id="GBN98246.1"/>
    </source>
</evidence>
<proteinExistence type="predicted"/>
<organism evidence="1 2">
    <name type="scientific">Araneus ventricosus</name>
    <name type="common">Orbweaver spider</name>
    <name type="synonym">Epeira ventricosa</name>
    <dbReference type="NCBI Taxonomy" id="182803"/>
    <lineage>
        <taxon>Eukaryota</taxon>
        <taxon>Metazoa</taxon>
        <taxon>Ecdysozoa</taxon>
        <taxon>Arthropoda</taxon>
        <taxon>Chelicerata</taxon>
        <taxon>Arachnida</taxon>
        <taxon>Araneae</taxon>
        <taxon>Araneomorphae</taxon>
        <taxon>Entelegynae</taxon>
        <taxon>Araneoidea</taxon>
        <taxon>Araneidae</taxon>
        <taxon>Araneus</taxon>
    </lineage>
</organism>
<name>A0A4Y2TFL3_ARAVE</name>
<gene>
    <name evidence="1" type="ORF">AVEN_106145_1</name>
</gene>
<comment type="caution">
    <text evidence="1">The sequence shown here is derived from an EMBL/GenBank/DDBJ whole genome shotgun (WGS) entry which is preliminary data.</text>
</comment>
<sequence>MRSVTITTTYVPNFMAVSAIDSSGHRTHANIAFYKYRKEMVGLERQFYVSRLEIVVKHISVSSQAYTKVRSSHANPLFFPRNPVNLYPHTARVRQEVRAAGVLLSAALSLQPGLSRSFS</sequence>
<dbReference type="Proteomes" id="UP000499080">
    <property type="component" value="Unassembled WGS sequence"/>
</dbReference>